<evidence type="ECO:0000256" key="7">
    <source>
        <dbReference type="ARBA" id="ARBA00022777"/>
    </source>
</evidence>
<keyword evidence="2" id="KW-0813">Transport</keyword>
<dbReference type="InterPro" id="IPR051471">
    <property type="entry name" value="Bacterial_PTS_sugar_comp"/>
</dbReference>
<name>A0A318KM25_9FIRM</name>
<dbReference type="InterPro" id="IPR004701">
    <property type="entry name" value="PTS_EIIA_man-typ"/>
</dbReference>
<dbReference type="OrthoDB" id="9799827at2"/>
<dbReference type="STRING" id="1034346.GCA_000313565_01247"/>
<evidence type="ECO:0000256" key="2">
    <source>
        <dbReference type="ARBA" id="ARBA00022448"/>
    </source>
</evidence>
<evidence type="ECO:0000256" key="3">
    <source>
        <dbReference type="ARBA" id="ARBA00022490"/>
    </source>
</evidence>
<dbReference type="PROSITE" id="PS51096">
    <property type="entry name" value="PTS_EIIA_TYPE_4"/>
    <property type="match status" value="1"/>
</dbReference>
<dbReference type="EMBL" id="QJKH01000006">
    <property type="protein sequence ID" value="PXX79074.1"/>
    <property type="molecule type" value="Genomic_DNA"/>
</dbReference>
<dbReference type="Proteomes" id="UP000247612">
    <property type="component" value="Unassembled WGS sequence"/>
</dbReference>
<keyword evidence="10" id="KW-1185">Reference proteome</keyword>
<keyword evidence="3" id="KW-0963">Cytoplasm</keyword>
<evidence type="ECO:0000313" key="10">
    <source>
        <dbReference type="Proteomes" id="UP000247612"/>
    </source>
</evidence>
<proteinExistence type="predicted"/>
<dbReference type="PANTHER" id="PTHR33799">
    <property type="entry name" value="PTS PERMEASE-RELATED-RELATED"/>
    <property type="match status" value="1"/>
</dbReference>
<dbReference type="GO" id="GO:0016301">
    <property type="term" value="F:kinase activity"/>
    <property type="evidence" value="ECO:0007669"/>
    <property type="project" value="UniProtKB-KW"/>
</dbReference>
<dbReference type="SUPFAM" id="SSF53062">
    <property type="entry name" value="PTS system fructose IIA component-like"/>
    <property type="match status" value="1"/>
</dbReference>
<comment type="caution">
    <text evidence="9">The sequence shown here is derived from an EMBL/GenBank/DDBJ whole genome shotgun (WGS) entry which is preliminary data.</text>
</comment>
<keyword evidence="5" id="KW-0808">Transferase</keyword>
<dbReference type="InterPro" id="IPR036662">
    <property type="entry name" value="PTS_EIIA_man-typ_sf"/>
</dbReference>
<accession>A0A318KM25</accession>
<organism evidence="9 10">
    <name type="scientific">Dielma fastidiosa</name>
    <dbReference type="NCBI Taxonomy" id="1034346"/>
    <lineage>
        <taxon>Bacteria</taxon>
        <taxon>Bacillati</taxon>
        <taxon>Bacillota</taxon>
        <taxon>Erysipelotrichia</taxon>
        <taxon>Erysipelotrichales</taxon>
        <taxon>Erysipelotrichaceae</taxon>
        <taxon>Dielma</taxon>
    </lineage>
</organism>
<evidence type="ECO:0000256" key="6">
    <source>
        <dbReference type="ARBA" id="ARBA00022683"/>
    </source>
</evidence>
<dbReference type="InterPro" id="IPR033887">
    <property type="entry name" value="PTS_IIA_man"/>
</dbReference>
<dbReference type="CDD" id="cd00006">
    <property type="entry name" value="PTS_IIA_man"/>
    <property type="match status" value="1"/>
</dbReference>
<evidence type="ECO:0000256" key="4">
    <source>
        <dbReference type="ARBA" id="ARBA00022597"/>
    </source>
</evidence>
<dbReference type="Gene3D" id="3.40.50.510">
    <property type="entry name" value="Phosphotransferase system, mannose-type IIA component"/>
    <property type="match status" value="1"/>
</dbReference>
<dbReference type="AlphaFoldDB" id="A0A318KM25"/>
<comment type="subcellular location">
    <subcellularLocation>
        <location evidence="1">Cytoplasm</location>
    </subcellularLocation>
</comment>
<keyword evidence="7" id="KW-0418">Kinase</keyword>
<reference evidence="9 10" key="1">
    <citation type="submission" date="2018-05" db="EMBL/GenBank/DDBJ databases">
        <title>Genomic Encyclopedia of Type Strains, Phase IV (KMG-IV): sequencing the most valuable type-strain genomes for metagenomic binning, comparative biology and taxonomic classification.</title>
        <authorList>
            <person name="Goeker M."/>
        </authorList>
    </citation>
    <scope>NUCLEOTIDE SEQUENCE [LARGE SCALE GENOMIC DNA]</scope>
    <source>
        <strain evidence="9 10">JC118</strain>
    </source>
</reference>
<keyword evidence="6" id="KW-0598">Phosphotransferase system</keyword>
<dbReference type="PANTHER" id="PTHR33799:SF1">
    <property type="entry name" value="PTS SYSTEM MANNOSE-SPECIFIC EIIAB COMPONENT-RELATED"/>
    <property type="match status" value="1"/>
</dbReference>
<sequence>MQGVLLASHGKMAKGIAHSITMFFGNDINQFDYECFMPEDNIKEFQKRIIDKVNNLDTGDGVIILLDIFGGTPAQALIPCINGKNLILSGMNFPMTIQALTSRQEHIVSKKELISCGKTAIQSYEPNDEKEPEDSFFG</sequence>
<protein>
    <submittedName>
        <fullName evidence="9">PTS system mannose-specific IIA component</fullName>
    </submittedName>
</protein>
<gene>
    <name evidence="9" type="ORF">DES51_106193</name>
</gene>
<dbReference type="GO" id="GO:0009401">
    <property type="term" value="P:phosphoenolpyruvate-dependent sugar phosphotransferase system"/>
    <property type="evidence" value="ECO:0007669"/>
    <property type="project" value="UniProtKB-KW"/>
</dbReference>
<evidence type="ECO:0000313" key="9">
    <source>
        <dbReference type="EMBL" id="PXX79074.1"/>
    </source>
</evidence>
<keyword evidence="4" id="KW-0762">Sugar transport</keyword>
<dbReference type="GO" id="GO:0016020">
    <property type="term" value="C:membrane"/>
    <property type="evidence" value="ECO:0007669"/>
    <property type="project" value="InterPro"/>
</dbReference>
<dbReference type="GO" id="GO:0005737">
    <property type="term" value="C:cytoplasm"/>
    <property type="evidence" value="ECO:0007669"/>
    <property type="project" value="UniProtKB-SubCell"/>
</dbReference>
<evidence type="ECO:0000259" key="8">
    <source>
        <dbReference type="PROSITE" id="PS51096"/>
    </source>
</evidence>
<evidence type="ECO:0000256" key="5">
    <source>
        <dbReference type="ARBA" id="ARBA00022679"/>
    </source>
</evidence>
<dbReference type="RefSeq" id="WP_022937562.1">
    <property type="nucleotide sequence ID" value="NZ_CABKRQ010000003.1"/>
</dbReference>
<feature type="domain" description="PTS EIIA type-4" evidence="8">
    <location>
        <begin position="1"/>
        <end position="121"/>
    </location>
</feature>
<dbReference type="Pfam" id="PF03610">
    <property type="entry name" value="EIIA-man"/>
    <property type="match status" value="1"/>
</dbReference>
<evidence type="ECO:0000256" key="1">
    <source>
        <dbReference type="ARBA" id="ARBA00004496"/>
    </source>
</evidence>